<dbReference type="Gene3D" id="1.10.510.10">
    <property type="entry name" value="Transferase(Phosphotransferase) domain 1"/>
    <property type="match status" value="1"/>
</dbReference>
<evidence type="ECO:0000256" key="2">
    <source>
        <dbReference type="ARBA" id="ARBA00012513"/>
    </source>
</evidence>
<comment type="similarity">
    <text evidence="1">Belongs to the protein kinase superfamily. RIO-type Ser/Thr kinase family.</text>
</comment>
<keyword evidence="15" id="KW-1185">Reference proteome</keyword>
<reference evidence="14 15" key="1">
    <citation type="journal article" date="2015" name="Plant Cell">
        <title>Oil accumulation by the oleaginous diatom Fistulifera solaris as revealed by the genome and transcriptome.</title>
        <authorList>
            <person name="Tanaka T."/>
            <person name="Maeda Y."/>
            <person name="Veluchamy A."/>
            <person name="Tanaka M."/>
            <person name="Abida H."/>
            <person name="Marechal E."/>
            <person name="Bowler C."/>
            <person name="Muto M."/>
            <person name="Sunaga Y."/>
            <person name="Tanaka M."/>
            <person name="Yoshino T."/>
            <person name="Taniguchi T."/>
            <person name="Fukuda Y."/>
            <person name="Nemoto M."/>
            <person name="Matsumoto M."/>
            <person name="Wong P.S."/>
            <person name="Aburatani S."/>
            <person name="Fujibuchi W."/>
        </authorList>
    </citation>
    <scope>NUCLEOTIDE SEQUENCE [LARGE SCALE GENOMIC DNA]</scope>
    <source>
        <strain evidence="14 15">JPCC DA0580</strain>
    </source>
</reference>
<dbReference type="InterPro" id="IPR000719">
    <property type="entry name" value="Prot_kinase_dom"/>
</dbReference>
<dbReference type="GO" id="GO:0005524">
    <property type="term" value="F:ATP binding"/>
    <property type="evidence" value="ECO:0007669"/>
    <property type="project" value="UniProtKB-KW"/>
</dbReference>
<dbReference type="InterPro" id="IPR011009">
    <property type="entry name" value="Kinase-like_dom_sf"/>
</dbReference>
<dbReference type="InterPro" id="IPR051272">
    <property type="entry name" value="RIO-type_Ser/Thr_kinase"/>
</dbReference>
<evidence type="ECO:0000256" key="5">
    <source>
        <dbReference type="ARBA" id="ARBA00022723"/>
    </source>
</evidence>
<dbReference type="GO" id="GO:0046872">
    <property type="term" value="F:metal ion binding"/>
    <property type="evidence" value="ECO:0007669"/>
    <property type="project" value="UniProtKB-KW"/>
</dbReference>
<evidence type="ECO:0000313" key="15">
    <source>
        <dbReference type="Proteomes" id="UP000198406"/>
    </source>
</evidence>
<keyword evidence="4" id="KW-0808">Transferase</keyword>
<keyword evidence="8" id="KW-0067">ATP-binding</keyword>
<evidence type="ECO:0000256" key="1">
    <source>
        <dbReference type="ARBA" id="ARBA00009196"/>
    </source>
</evidence>
<dbReference type="Gene3D" id="3.30.200.20">
    <property type="entry name" value="Phosphorylase Kinase, domain 1"/>
    <property type="match status" value="1"/>
</dbReference>
<dbReference type="InParanoid" id="A0A1Z5JBG2"/>
<dbReference type="SMART" id="SM00726">
    <property type="entry name" value="UIM"/>
    <property type="match status" value="3"/>
</dbReference>
<comment type="caution">
    <text evidence="14">The sequence shown here is derived from an EMBL/GenBank/DDBJ whole genome shotgun (WGS) entry which is preliminary data.</text>
</comment>
<dbReference type="CDD" id="cd05145">
    <property type="entry name" value="RIO1_like"/>
    <property type="match status" value="1"/>
</dbReference>
<evidence type="ECO:0000256" key="7">
    <source>
        <dbReference type="ARBA" id="ARBA00022777"/>
    </source>
</evidence>
<dbReference type="InterPro" id="IPR003903">
    <property type="entry name" value="UIM_dom"/>
</dbReference>
<evidence type="ECO:0000256" key="10">
    <source>
        <dbReference type="ARBA" id="ARBA00047899"/>
    </source>
</evidence>
<dbReference type="Pfam" id="PF01163">
    <property type="entry name" value="RIO1"/>
    <property type="match status" value="2"/>
</dbReference>
<dbReference type="SUPFAM" id="SSF56112">
    <property type="entry name" value="Protein kinase-like (PK-like)"/>
    <property type="match status" value="1"/>
</dbReference>
<comment type="catalytic activity">
    <reaction evidence="11">
        <text>L-seryl-[protein] + ATP = O-phospho-L-seryl-[protein] + ADP + H(+)</text>
        <dbReference type="Rhea" id="RHEA:17989"/>
        <dbReference type="Rhea" id="RHEA-COMP:9863"/>
        <dbReference type="Rhea" id="RHEA-COMP:11604"/>
        <dbReference type="ChEBI" id="CHEBI:15378"/>
        <dbReference type="ChEBI" id="CHEBI:29999"/>
        <dbReference type="ChEBI" id="CHEBI:30616"/>
        <dbReference type="ChEBI" id="CHEBI:83421"/>
        <dbReference type="ChEBI" id="CHEBI:456216"/>
        <dbReference type="EC" id="2.7.11.1"/>
    </reaction>
</comment>
<keyword evidence="6" id="KW-0547">Nucleotide-binding</keyword>
<dbReference type="PROSITE" id="PS01245">
    <property type="entry name" value="RIO1"/>
    <property type="match status" value="1"/>
</dbReference>
<dbReference type="InterPro" id="IPR018934">
    <property type="entry name" value="RIO_dom"/>
</dbReference>
<dbReference type="SMART" id="SM00090">
    <property type="entry name" value="RIO"/>
    <property type="match status" value="1"/>
</dbReference>
<accession>A0A1Z5JBG2</accession>
<evidence type="ECO:0000256" key="12">
    <source>
        <dbReference type="SAM" id="MobiDB-lite"/>
    </source>
</evidence>
<gene>
    <name evidence="14" type="ORF">FisN_9Hh192</name>
</gene>
<dbReference type="PANTHER" id="PTHR45723">
    <property type="entry name" value="SERINE/THREONINE-PROTEIN KINASE RIO1"/>
    <property type="match status" value="1"/>
</dbReference>
<evidence type="ECO:0000256" key="8">
    <source>
        <dbReference type="ARBA" id="ARBA00022840"/>
    </source>
</evidence>
<dbReference type="PROSITE" id="PS00109">
    <property type="entry name" value="PROTEIN_KINASE_TYR"/>
    <property type="match status" value="1"/>
</dbReference>
<organism evidence="14 15">
    <name type="scientific">Fistulifera solaris</name>
    <name type="common">Oleaginous diatom</name>
    <dbReference type="NCBI Taxonomy" id="1519565"/>
    <lineage>
        <taxon>Eukaryota</taxon>
        <taxon>Sar</taxon>
        <taxon>Stramenopiles</taxon>
        <taxon>Ochrophyta</taxon>
        <taxon>Bacillariophyta</taxon>
        <taxon>Bacillariophyceae</taxon>
        <taxon>Bacillariophycidae</taxon>
        <taxon>Naviculales</taxon>
        <taxon>Naviculaceae</taxon>
        <taxon>Fistulifera</taxon>
    </lineage>
</organism>
<keyword evidence="7" id="KW-0418">Kinase</keyword>
<sequence>MDTGNTGNGIWGVAAHSRGPVTNFASILKEEEDGKRAETAMHSEMMDEEDQALLLAIERSKNDVEHSAVNYEDEDEYLQQALRLSLIEATAENSEEKIDPSVESDSALLQSDGVSNGESLISPGATADINAHLSSALSDQEISLEDQLAIQKALLEADEVEHKKSLELAIRLAQEEQEKETVLARQRQDACTGNVRIKTRAEVQAEMDAWPLRKNTPRLVEDETQEQDPGFRMNTAGRLEWARQNQSSVIGPDNEIRTKHDVELNGLSNAHRLGLDHRYDDDVIVGNRAYNSFMSSLKKSSTNKGVAAHGTGRANSDADTTKRGMDPSVRLCITHAINNGVIEHLNGIVKEGKEAVIHHADGVETSTSDVAVKIFKKIQEFRARGDYVDGDPRYRRESFRKASPHEQLALWAEKEYRNIVRAERAGVPVPSPLLVKENILFMQFIGEDGWPAPQLRELDLRRGSSRWSTLYEQVVTALQRLYLKAHLVHGDLSEYNILIAPASTIGNRCDELSKKDMDELHVVFIDFGQAVDHKHPGAMDLLNRDIERVNKFFASQGVDVMFGHEMMEMITRKCEDEQSS</sequence>
<feature type="region of interest" description="Disordered" evidence="12">
    <location>
        <begin position="303"/>
        <end position="322"/>
    </location>
</feature>
<evidence type="ECO:0000256" key="6">
    <source>
        <dbReference type="ARBA" id="ARBA00022741"/>
    </source>
</evidence>
<dbReference type="PROSITE" id="PS50011">
    <property type="entry name" value="PROTEIN_KINASE_DOM"/>
    <property type="match status" value="1"/>
</dbReference>
<evidence type="ECO:0000256" key="9">
    <source>
        <dbReference type="ARBA" id="ARBA00022842"/>
    </source>
</evidence>
<comment type="catalytic activity">
    <reaction evidence="10">
        <text>L-threonyl-[protein] + ATP = O-phospho-L-threonyl-[protein] + ADP + H(+)</text>
        <dbReference type="Rhea" id="RHEA:46608"/>
        <dbReference type="Rhea" id="RHEA-COMP:11060"/>
        <dbReference type="Rhea" id="RHEA-COMP:11605"/>
        <dbReference type="ChEBI" id="CHEBI:15378"/>
        <dbReference type="ChEBI" id="CHEBI:30013"/>
        <dbReference type="ChEBI" id="CHEBI:30616"/>
        <dbReference type="ChEBI" id="CHEBI:61977"/>
        <dbReference type="ChEBI" id="CHEBI:456216"/>
        <dbReference type="EC" id="2.7.11.1"/>
    </reaction>
</comment>
<dbReference type="AlphaFoldDB" id="A0A1Z5JBG2"/>
<dbReference type="EC" id="2.7.11.1" evidence="2"/>
<name>A0A1Z5JBG2_FISSO</name>
<proteinExistence type="inferred from homology"/>
<evidence type="ECO:0000259" key="13">
    <source>
        <dbReference type="PROSITE" id="PS50011"/>
    </source>
</evidence>
<dbReference type="InterPro" id="IPR000687">
    <property type="entry name" value="RIO_kinase"/>
</dbReference>
<keyword evidence="9" id="KW-0460">Magnesium</keyword>
<dbReference type="GO" id="GO:0004674">
    <property type="term" value="F:protein serine/threonine kinase activity"/>
    <property type="evidence" value="ECO:0007669"/>
    <property type="project" value="UniProtKB-KW"/>
</dbReference>
<dbReference type="InterPro" id="IPR008266">
    <property type="entry name" value="Tyr_kinase_AS"/>
</dbReference>
<keyword evidence="3" id="KW-0723">Serine/threonine-protein kinase</keyword>
<keyword evidence="5" id="KW-0479">Metal-binding</keyword>
<evidence type="ECO:0000313" key="14">
    <source>
        <dbReference type="EMBL" id="GAX11101.1"/>
    </source>
</evidence>
<evidence type="ECO:0000256" key="4">
    <source>
        <dbReference type="ARBA" id="ARBA00022679"/>
    </source>
</evidence>
<feature type="domain" description="Protein kinase" evidence="13">
    <location>
        <begin position="343"/>
        <end position="580"/>
    </location>
</feature>
<dbReference type="PROSITE" id="PS50330">
    <property type="entry name" value="UIM"/>
    <property type="match status" value="1"/>
</dbReference>
<dbReference type="EMBL" id="BDSP01000036">
    <property type="protein sequence ID" value="GAX11101.1"/>
    <property type="molecule type" value="Genomic_DNA"/>
</dbReference>
<protein>
    <recommendedName>
        <fullName evidence="2">non-specific serine/threonine protein kinase</fullName>
        <ecNumber evidence="2">2.7.11.1</ecNumber>
    </recommendedName>
</protein>
<dbReference type="InterPro" id="IPR018935">
    <property type="entry name" value="RIO_kinase_CS"/>
</dbReference>
<dbReference type="Proteomes" id="UP000198406">
    <property type="component" value="Unassembled WGS sequence"/>
</dbReference>
<evidence type="ECO:0000256" key="3">
    <source>
        <dbReference type="ARBA" id="ARBA00022527"/>
    </source>
</evidence>
<dbReference type="OrthoDB" id="205248at2759"/>
<evidence type="ECO:0000256" key="11">
    <source>
        <dbReference type="ARBA" id="ARBA00048679"/>
    </source>
</evidence>